<feature type="transmembrane region" description="Helical" evidence="7">
    <location>
        <begin position="543"/>
        <end position="562"/>
    </location>
</feature>
<dbReference type="PANTHER" id="PTHR10783">
    <property type="entry name" value="XENOTROPIC AND POLYTROPIC RETROVIRUS RECEPTOR 1-RELATED"/>
    <property type="match status" value="1"/>
</dbReference>
<comment type="similarity">
    <text evidence="2">Belongs to the SYG1 (TC 2.A.94) family.</text>
</comment>
<dbReference type="EMBL" id="AEOI02000010">
    <property type="protein sequence ID" value="ESW95946.1"/>
    <property type="molecule type" value="Genomic_DNA"/>
</dbReference>
<dbReference type="GO" id="GO:0005794">
    <property type="term" value="C:Golgi apparatus"/>
    <property type="evidence" value="ECO:0007669"/>
    <property type="project" value="TreeGrafter"/>
</dbReference>
<sequence>MKFGQDLAEHRVPEWQSQYLDYKKGKKKLKKLRKKPSILKSSLTQGKNNAPEPQDQGTWAGTPSFDAHKPVYYSAHQTEDPEIERLQSFKLPSPALLPSERRPSSPEPLPRKVSDTTPLLSSDDPKLSTGSIKESPKLAGQISRHQSTVSRFIVNLKRAHSLNTSPATGTEMEGLARSAREDFIGWVNSEFDKVERFYREREDACLDRFLVLQDQVVQLNEQKQRSSRKLSRLRDLRRKRKGPDNNVVSTLSSAPTEGRHSSDTSTMHSDEESSDEEGAMARAINSNFWFAAYLTKRKFRIINKFDTPSLPKFDWLKENGSAEKQYYDEDREQVHDNRRDYRRRKSAQPAIPYYSARKTLKKAIYELSRSMELLKSYKVLNRTAFRKLIKKYDKATDDNILPIYMRKVDSSYFVTSDLLDNLMAKIETIFTDVFENGNRKVAVTKLRSSEAEKQYYISTFLGSFMLGFSIPVVVYTIYLALHKMKTGELLEGRYLLQIWGGFFFCCLMGLLFSINCYVWSIYKVNYKFIFEFNPRDALDYRQFFAMSSVFFFLGSILAWFSFENFWSDTFDGRNWPWIYLGICALIFVCPFDILFLNSRTWLLSSIFRLILSGLYPVEFRDFFLGDVLCSLTYSISNLSMFFCLYATHWHGCLDGSGTTKCGSSRSRLLGFLSTLPSIWRFLQCFRRYADTGEWFPHLANMAKYTGSILYYMSLSLYRIETVTKYRALLITFATINSVYSSMWDIFMDWSLLQFDSHNYLLRDHLIFENKWYYYTAMVTDVILRFQWIFYAFFKTQIQQSAVTSFFIALAEIIRRFIWIFFRMENEHATNVHLARASRELPLPYPIIIRKTTAPSEPTAAEAEREDEAAAESLRRNTVIGQISKMLNSAHIKDFQRRKTSKQWKEEDESDDDDDAQ</sequence>
<feature type="transmembrane region" description="Helical" evidence="7">
    <location>
        <begin position="455"/>
        <end position="478"/>
    </location>
</feature>
<dbReference type="Pfam" id="PF03124">
    <property type="entry name" value="EXS"/>
    <property type="match status" value="1"/>
</dbReference>
<evidence type="ECO:0000256" key="2">
    <source>
        <dbReference type="ARBA" id="ARBA00009665"/>
    </source>
</evidence>
<evidence type="ECO:0000313" key="11">
    <source>
        <dbReference type="Proteomes" id="UP000008673"/>
    </source>
</evidence>
<evidence type="ECO:0000256" key="7">
    <source>
        <dbReference type="SAM" id="Phobius"/>
    </source>
</evidence>
<keyword evidence="5 7" id="KW-0472">Membrane</keyword>
<comment type="subcellular location">
    <subcellularLocation>
        <location evidence="1">Membrane</location>
        <topology evidence="1">Multi-pass membrane protein</topology>
    </subcellularLocation>
</comment>
<dbReference type="GO" id="GO:0005886">
    <property type="term" value="C:plasma membrane"/>
    <property type="evidence" value="ECO:0007669"/>
    <property type="project" value="TreeGrafter"/>
</dbReference>
<evidence type="ECO:0000259" key="8">
    <source>
        <dbReference type="PROSITE" id="PS51380"/>
    </source>
</evidence>
<feature type="transmembrane region" description="Helical" evidence="7">
    <location>
        <begin position="498"/>
        <end position="522"/>
    </location>
</feature>
<name>W1Q7Q0_OGAPD</name>
<feature type="domain" description="EXS" evidence="8">
    <location>
        <begin position="660"/>
        <end position="854"/>
    </location>
</feature>
<evidence type="ECO:0000256" key="3">
    <source>
        <dbReference type="ARBA" id="ARBA00022692"/>
    </source>
</evidence>
<feature type="compositionally biased region" description="Basic and acidic residues" evidence="6">
    <location>
        <begin position="77"/>
        <end position="87"/>
    </location>
</feature>
<gene>
    <name evidence="10" type="ORF">HPODL_02590</name>
</gene>
<dbReference type="CDD" id="cd14475">
    <property type="entry name" value="SPX_SYG1_like"/>
    <property type="match status" value="1"/>
</dbReference>
<feature type="compositionally biased region" description="Polar residues" evidence="6">
    <location>
        <begin position="246"/>
        <end position="255"/>
    </location>
</feature>
<dbReference type="AlphaFoldDB" id="W1Q7Q0"/>
<feature type="transmembrane region" description="Helical" evidence="7">
    <location>
        <begin position="729"/>
        <end position="751"/>
    </location>
</feature>
<feature type="transmembrane region" description="Helical" evidence="7">
    <location>
        <begin position="771"/>
        <end position="793"/>
    </location>
</feature>
<feature type="transmembrane region" description="Helical" evidence="7">
    <location>
        <begin position="574"/>
        <end position="594"/>
    </location>
</feature>
<dbReference type="STRING" id="871575.W1Q7Q0"/>
<comment type="caution">
    <text evidence="10">The sequence shown here is derived from an EMBL/GenBank/DDBJ whole genome shotgun (WGS) entry which is preliminary data.</text>
</comment>
<feature type="domain" description="SPX" evidence="9">
    <location>
        <begin position="1"/>
        <end position="406"/>
    </location>
</feature>
<dbReference type="GO" id="GO:0016036">
    <property type="term" value="P:cellular response to phosphate starvation"/>
    <property type="evidence" value="ECO:0007669"/>
    <property type="project" value="TreeGrafter"/>
</dbReference>
<dbReference type="GO" id="GO:0006817">
    <property type="term" value="P:phosphate ion transport"/>
    <property type="evidence" value="ECO:0007669"/>
    <property type="project" value="TreeGrafter"/>
</dbReference>
<keyword evidence="4 7" id="KW-1133">Transmembrane helix</keyword>
<proteinExistence type="inferred from homology"/>
<keyword evidence="11" id="KW-1185">Reference proteome</keyword>
<dbReference type="Pfam" id="PF03105">
    <property type="entry name" value="SPX"/>
    <property type="match status" value="1"/>
</dbReference>
<dbReference type="PROSITE" id="PS51380">
    <property type="entry name" value="EXS"/>
    <property type="match status" value="1"/>
</dbReference>
<feature type="compositionally biased region" description="Basic and acidic residues" evidence="6">
    <location>
        <begin position="99"/>
        <end position="114"/>
    </location>
</feature>
<feature type="region of interest" description="Disordered" evidence="6">
    <location>
        <begin position="893"/>
        <end position="916"/>
    </location>
</feature>
<feature type="region of interest" description="Disordered" evidence="6">
    <location>
        <begin position="221"/>
        <end position="277"/>
    </location>
</feature>
<dbReference type="PANTHER" id="PTHR10783:SF103">
    <property type="entry name" value="SOLUTE CARRIER FAMILY 53 MEMBER 1"/>
    <property type="match status" value="1"/>
</dbReference>
<evidence type="ECO:0000256" key="4">
    <source>
        <dbReference type="ARBA" id="ARBA00022989"/>
    </source>
</evidence>
<accession>W1Q7Q0</accession>
<feature type="compositionally biased region" description="Basic residues" evidence="6">
    <location>
        <begin position="26"/>
        <end position="37"/>
    </location>
</feature>
<evidence type="ECO:0000256" key="6">
    <source>
        <dbReference type="SAM" id="MobiDB-lite"/>
    </source>
</evidence>
<feature type="compositionally biased region" description="Basic residues" evidence="6">
    <location>
        <begin position="225"/>
        <end position="241"/>
    </location>
</feature>
<dbReference type="OMA" id="CAFATMA"/>
<dbReference type="InterPro" id="IPR004331">
    <property type="entry name" value="SPX_dom"/>
</dbReference>
<dbReference type="HOGENOM" id="CLU_006116_1_1_1"/>
<dbReference type="KEGG" id="opa:HPODL_02590"/>
<dbReference type="RefSeq" id="XP_013932376.1">
    <property type="nucleotide sequence ID" value="XM_014076901.1"/>
</dbReference>
<keyword evidence="3 7" id="KW-0812">Transmembrane</keyword>
<dbReference type="PROSITE" id="PS51382">
    <property type="entry name" value="SPX"/>
    <property type="match status" value="1"/>
</dbReference>
<organism evidence="10 11">
    <name type="scientific">Ogataea parapolymorpha (strain ATCC 26012 / BCRC 20466 / JCM 22074 / NRRL Y-7560 / DL-1)</name>
    <name type="common">Yeast</name>
    <name type="synonym">Hansenula polymorpha</name>
    <dbReference type="NCBI Taxonomy" id="871575"/>
    <lineage>
        <taxon>Eukaryota</taxon>
        <taxon>Fungi</taxon>
        <taxon>Dikarya</taxon>
        <taxon>Ascomycota</taxon>
        <taxon>Saccharomycotina</taxon>
        <taxon>Pichiomycetes</taxon>
        <taxon>Pichiales</taxon>
        <taxon>Pichiaceae</taxon>
        <taxon>Ogataea</taxon>
    </lineage>
</organism>
<dbReference type="Proteomes" id="UP000008673">
    <property type="component" value="Unassembled WGS sequence"/>
</dbReference>
<dbReference type="eggNOG" id="KOG1162">
    <property type="taxonomic scope" value="Eukaryota"/>
</dbReference>
<dbReference type="InterPro" id="IPR004342">
    <property type="entry name" value="EXS_C"/>
</dbReference>
<evidence type="ECO:0000313" key="10">
    <source>
        <dbReference type="EMBL" id="ESW95946.1"/>
    </source>
</evidence>
<evidence type="ECO:0000259" key="9">
    <source>
        <dbReference type="PROSITE" id="PS51382"/>
    </source>
</evidence>
<dbReference type="GO" id="GO:0000822">
    <property type="term" value="F:inositol hexakisphosphate binding"/>
    <property type="evidence" value="ECO:0007669"/>
    <property type="project" value="TreeGrafter"/>
</dbReference>
<reference evidence="10 11" key="1">
    <citation type="journal article" date="2013" name="BMC Genomics">
        <title>Genome sequence and analysis of methylotrophic yeast Hansenula polymorpha DL1.</title>
        <authorList>
            <person name="Ravin N.V."/>
            <person name="Eldarov M.A."/>
            <person name="Kadnikov V.V."/>
            <person name="Beletsky A.V."/>
            <person name="Schneider J."/>
            <person name="Mardanova E.S."/>
            <person name="Smekalova E.M."/>
            <person name="Zvereva M.I."/>
            <person name="Dontsova O.A."/>
            <person name="Mardanov A.V."/>
            <person name="Skryabin K.G."/>
        </authorList>
    </citation>
    <scope>NUCLEOTIDE SEQUENCE [LARGE SCALE GENOMIC DNA]</scope>
    <source>
        <strain evidence="11">ATCC 26012 / BCRC 20466 / JCM 22074 / NRRL Y-7560 / DL-1</strain>
    </source>
</reference>
<evidence type="ECO:0000256" key="5">
    <source>
        <dbReference type="ARBA" id="ARBA00023136"/>
    </source>
</evidence>
<feature type="compositionally biased region" description="Acidic residues" evidence="6">
    <location>
        <begin position="905"/>
        <end position="916"/>
    </location>
</feature>
<dbReference type="OrthoDB" id="9970435at2759"/>
<feature type="region of interest" description="Disordered" evidence="6">
    <location>
        <begin position="26"/>
        <end position="141"/>
    </location>
</feature>
<evidence type="ECO:0000256" key="1">
    <source>
        <dbReference type="ARBA" id="ARBA00004141"/>
    </source>
</evidence>
<dbReference type="GeneID" id="25772042"/>
<protein>
    <submittedName>
        <fullName evidence="10">Signal transduction protein</fullName>
    </submittedName>
</protein>